<accession>A0AAE6BM61</accession>
<protein>
    <submittedName>
        <fullName evidence="1">AlpA family phage regulatory protein</fullName>
    </submittedName>
</protein>
<dbReference type="Proteomes" id="UP000298646">
    <property type="component" value="Chromosome circular"/>
</dbReference>
<dbReference type="InterPro" id="IPR010260">
    <property type="entry name" value="AlpA"/>
</dbReference>
<reference evidence="1 2" key="1">
    <citation type="submission" date="2019-04" db="EMBL/GenBank/DDBJ databases">
        <title>Complete genome sequence of Agrobacterium tumefaciens CFBP6624.</title>
        <authorList>
            <person name="Haryono M."/>
            <person name="Lin Y.-C."/>
            <person name="Lai E.-M."/>
            <person name="Kuo C.-H."/>
        </authorList>
    </citation>
    <scope>NUCLEOTIDE SEQUENCE [LARGE SCALE GENOMIC DNA]</scope>
    <source>
        <strain evidence="1 2">CFBP6624</strain>
    </source>
</reference>
<evidence type="ECO:0000313" key="2">
    <source>
        <dbReference type="Proteomes" id="UP000298646"/>
    </source>
</evidence>
<name>A0AAE6BM61_AGRTU</name>
<sequence>MMPLFVLAKSVTLVTAYDCSPVIRITEALQAGWPEPFRHVRIAMDVAYTPKNHENWSDTMHVHRFLAASAFANDQTLWTVKQVCFHLTISEATLRRYCKNVPNFPRKIQLGPRRIGFVKTEVESFAKNGGLVI</sequence>
<dbReference type="AlphaFoldDB" id="A0AAE6BM61"/>
<organism evidence="1 2">
    <name type="scientific">Agrobacterium tumefaciens</name>
    <dbReference type="NCBI Taxonomy" id="358"/>
    <lineage>
        <taxon>Bacteria</taxon>
        <taxon>Pseudomonadati</taxon>
        <taxon>Pseudomonadota</taxon>
        <taxon>Alphaproteobacteria</taxon>
        <taxon>Hyphomicrobiales</taxon>
        <taxon>Rhizobiaceae</taxon>
        <taxon>Rhizobium/Agrobacterium group</taxon>
        <taxon>Agrobacterium</taxon>
        <taxon>Agrobacterium tumefaciens complex</taxon>
    </lineage>
</organism>
<evidence type="ECO:0000313" key="1">
    <source>
        <dbReference type="EMBL" id="QCM01105.1"/>
    </source>
</evidence>
<dbReference type="EMBL" id="CP039907">
    <property type="protein sequence ID" value="QCM01105.1"/>
    <property type="molecule type" value="Genomic_DNA"/>
</dbReference>
<dbReference type="Pfam" id="PF05930">
    <property type="entry name" value="Phage_AlpA"/>
    <property type="match status" value="1"/>
</dbReference>
<proteinExistence type="predicted"/>
<gene>
    <name evidence="1" type="ORF">CFBP6624_13820</name>
</gene>